<keyword evidence="1" id="KW-0067">ATP-binding</keyword>
<gene>
    <name evidence="1" type="primary">AVEN_128747_1</name>
    <name evidence="1" type="ORF">TNCT_605311</name>
</gene>
<dbReference type="Proteomes" id="UP000887116">
    <property type="component" value="Unassembled WGS sequence"/>
</dbReference>
<organism evidence="1 2">
    <name type="scientific">Trichonephila clavata</name>
    <name type="common">Joro spider</name>
    <name type="synonym">Nephila clavata</name>
    <dbReference type="NCBI Taxonomy" id="2740835"/>
    <lineage>
        <taxon>Eukaryota</taxon>
        <taxon>Metazoa</taxon>
        <taxon>Ecdysozoa</taxon>
        <taxon>Arthropoda</taxon>
        <taxon>Chelicerata</taxon>
        <taxon>Arachnida</taxon>
        <taxon>Araneae</taxon>
        <taxon>Araneomorphae</taxon>
        <taxon>Entelegynae</taxon>
        <taxon>Araneoidea</taxon>
        <taxon>Nephilidae</taxon>
        <taxon>Trichonephila</taxon>
    </lineage>
</organism>
<evidence type="ECO:0000313" key="1">
    <source>
        <dbReference type="EMBL" id="GFR25194.1"/>
    </source>
</evidence>
<keyword evidence="1" id="KW-0547">Nucleotide-binding</keyword>
<keyword evidence="2" id="KW-1185">Reference proteome</keyword>
<dbReference type="EMBL" id="BMAO01008620">
    <property type="protein sequence ID" value="GFR25194.1"/>
    <property type="molecule type" value="Genomic_DNA"/>
</dbReference>
<keyword evidence="1" id="KW-0347">Helicase</keyword>
<dbReference type="GO" id="GO:0004386">
    <property type="term" value="F:helicase activity"/>
    <property type="evidence" value="ECO:0007669"/>
    <property type="project" value="UniProtKB-KW"/>
</dbReference>
<protein>
    <submittedName>
        <fullName evidence="1">ATP-dependent DNA helicase</fullName>
    </submittedName>
</protein>
<evidence type="ECO:0000313" key="2">
    <source>
        <dbReference type="Proteomes" id="UP000887116"/>
    </source>
</evidence>
<name>A0A8X6LYZ1_TRICU</name>
<reference evidence="1" key="1">
    <citation type="submission" date="2020-07" db="EMBL/GenBank/DDBJ databases">
        <title>Multicomponent nature underlies the extraordinary mechanical properties of spider dragline silk.</title>
        <authorList>
            <person name="Kono N."/>
            <person name="Nakamura H."/>
            <person name="Mori M."/>
            <person name="Yoshida Y."/>
            <person name="Ohtoshi R."/>
            <person name="Malay A.D."/>
            <person name="Moran D.A.P."/>
            <person name="Tomita M."/>
            <person name="Numata K."/>
            <person name="Arakawa K."/>
        </authorList>
    </citation>
    <scope>NUCLEOTIDE SEQUENCE</scope>
</reference>
<proteinExistence type="predicted"/>
<sequence length="116" mass="13403">MAAFRIENTNVNAPPVNNNDKITLYQTGRYISSNEAVWRMFGFEIHERDPAVIHLAVLLENGQQVFFRNETAIDRAINPPKTTLTEFFELCNRADAFGAFARKLLYSEVPRYFTWA</sequence>
<dbReference type="OrthoDB" id="6509606at2759"/>
<keyword evidence="1" id="KW-0378">Hydrolase</keyword>
<comment type="caution">
    <text evidence="1">The sequence shown here is derived from an EMBL/GenBank/DDBJ whole genome shotgun (WGS) entry which is preliminary data.</text>
</comment>
<dbReference type="AlphaFoldDB" id="A0A8X6LYZ1"/>
<accession>A0A8X6LYZ1</accession>